<dbReference type="InterPro" id="IPR005500">
    <property type="entry name" value="DUF309"/>
</dbReference>
<sequence>MHPTFHPNFVQFLKEFNETYDYFECHEVLEEYWKEVAPRRKVHPLTALILVSTGMYHWRRGNFIGAIKTTSTSIDRLIESSNSPFFETINYEKLLEDVTTSLKLMKNASTFQPFTIQITDKNLLTLVNNLKIDNCTDLHFLIHKHMLRDRSEILKEREKSKKRRDERL</sequence>
<dbReference type="SUPFAM" id="SSF140663">
    <property type="entry name" value="TTHA0068-like"/>
    <property type="match status" value="1"/>
</dbReference>
<organism evidence="1 2">
    <name type="scientific">Psychrobacillus vulpis</name>
    <dbReference type="NCBI Taxonomy" id="2325572"/>
    <lineage>
        <taxon>Bacteria</taxon>
        <taxon>Bacillati</taxon>
        <taxon>Bacillota</taxon>
        <taxon>Bacilli</taxon>
        <taxon>Bacillales</taxon>
        <taxon>Bacillaceae</taxon>
        <taxon>Psychrobacillus</taxon>
    </lineage>
</organism>
<protein>
    <submittedName>
        <fullName evidence="1">DUF309 domain-containing protein</fullName>
    </submittedName>
</protein>
<reference evidence="1 2" key="1">
    <citation type="submission" date="2019-06" db="EMBL/GenBank/DDBJ databases">
        <title>Psychrobacillus vulpis sp. nov., a new species isolated from feces of a red fox that inhabits in The Tablas de Daimiel Natural Park, Albacete, Spain.</title>
        <authorList>
            <person name="Rodriguez M."/>
            <person name="Reina J.C."/>
            <person name="Bejar V."/>
            <person name="Llamas I."/>
        </authorList>
    </citation>
    <scope>NUCLEOTIDE SEQUENCE [LARGE SCALE GENOMIC DNA]</scope>
    <source>
        <strain evidence="1 2">Z8</strain>
    </source>
</reference>
<name>A0A544TUD7_9BACI</name>
<evidence type="ECO:0000313" key="1">
    <source>
        <dbReference type="EMBL" id="TQR21068.1"/>
    </source>
</evidence>
<dbReference type="InterPro" id="IPR023203">
    <property type="entry name" value="TTHA0068_sf"/>
</dbReference>
<dbReference type="OrthoDB" id="165483at2"/>
<proteinExistence type="predicted"/>
<gene>
    <name evidence="1" type="ORF">FG384_05590</name>
</gene>
<dbReference type="PANTHER" id="PTHR34796">
    <property type="entry name" value="EXPRESSED PROTEIN"/>
    <property type="match status" value="1"/>
</dbReference>
<accession>A0A544TUD7</accession>
<dbReference type="Pfam" id="PF03745">
    <property type="entry name" value="DUF309"/>
    <property type="match status" value="1"/>
</dbReference>
<dbReference type="Proteomes" id="UP000316626">
    <property type="component" value="Unassembled WGS sequence"/>
</dbReference>
<dbReference type="EMBL" id="VDGI01000003">
    <property type="protein sequence ID" value="TQR21068.1"/>
    <property type="molecule type" value="Genomic_DNA"/>
</dbReference>
<evidence type="ECO:0000313" key="2">
    <source>
        <dbReference type="Proteomes" id="UP000316626"/>
    </source>
</evidence>
<dbReference type="Gene3D" id="1.10.3450.10">
    <property type="entry name" value="TTHA0068-like"/>
    <property type="match status" value="1"/>
</dbReference>
<comment type="caution">
    <text evidence="1">The sequence shown here is derived from an EMBL/GenBank/DDBJ whole genome shotgun (WGS) entry which is preliminary data.</text>
</comment>
<dbReference type="PANTHER" id="PTHR34796:SF1">
    <property type="entry name" value="EXPRESSED PROTEIN"/>
    <property type="match status" value="1"/>
</dbReference>
<dbReference type="AlphaFoldDB" id="A0A544TUD7"/>
<keyword evidence="2" id="KW-1185">Reference proteome</keyword>